<dbReference type="AlphaFoldDB" id="X0UE19"/>
<reference evidence="2" key="1">
    <citation type="journal article" date="2014" name="Front. Microbiol.">
        <title>High frequency of phylogenetically diverse reductive dehalogenase-homologous genes in deep subseafloor sedimentary metagenomes.</title>
        <authorList>
            <person name="Kawai M."/>
            <person name="Futagami T."/>
            <person name="Toyoda A."/>
            <person name="Takaki Y."/>
            <person name="Nishi S."/>
            <person name="Hori S."/>
            <person name="Arai W."/>
            <person name="Tsubouchi T."/>
            <person name="Morono Y."/>
            <person name="Uchiyama I."/>
            <person name="Ito T."/>
            <person name="Fujiyama A."/>
            <person name="Inagaki F."/>
            <person name="Takami H."/>
        </authorList>
    </citation>
    <scope>NUCLEOTIDE SEQUENCE</scope>
    <source>
        <strain evidence="2">Expedition CK06-06</strain>
    </source>
</reference>
<evidence type="ECO:0000313" key="2">
    <source>
        <dbReference type="EMBL" id="GAF86740.1"/>
    </source>
</evidence>
<organism evidence="2">
    <name type="scientific">marine sediment metagenome</name>
    <dbReference type="NCBI Taxonomy" id="412755"/>
    <lineage>
        <taxon>unclassified sequences</taxon>
        <taxon>metagenomes</taxon>
        <taxon>ecological metagenomes</taxon>
    </lineage>
</organism>
<name>X0UE19_9ZZZZ</name>
<protein>
    <submittedName>
        <fullName evidence="2">Uncharacterized protein</fullName>
    </submittedName>
</protein>
<gene>
    <name evidence="2" type="ORF">S01H1_28889</name>
</gene>
<evidence type="ECO:0000256" key="1">
    <source>
        <dbReference type="SAM" id="MobiDB-lite"/>
    </source>
</evidence>
<feature type="region of interest" description="Disordered" evidence="1">
    <location>
        <begin position="65"/>
        <end position="91"/>
    </location>
</feature>
<accession>X0UE19</accession>
<sequence>MRVIPVQECCCMCAVVYWVTEPFYKERMRTGKSFYCPNGHEQHYTNNEADRFKRAEKRAKNLAERLEAERRSASAQRGVITRMKRKENPDA</sequence>
<proteinExistence type="predicted"/>
<comment type="caution">
    <text evidence="2">The sequence shown here is derived from an EMBL/GenBank/DDBJ whole genome shotgun (WGS) entry which is preliminary data.</text>
</comment>
<dbReference type="EMBL" id="BARS01017686">
    <property type="protein sequence ID" value="GAF86740.1"/>
    <property type="molecule type" value="Genomic_DNA"/>
</dbReference>